<dbReference type="FunFam" id="3.40.190.290:FF:000001">
    <property type="entry name" value="Transcriptional regulator, LysR family"/>
    <property type="match status" value="1"/>
</dbReference>
<dbReference type="FunFam" id="1.10.10.10:FF:000001">
    <property type="entry name" value="LysR family transcriptional regulator"/>
    <property type="match status" value="1"/>
</dbReference>
<dbReference type="Proteomes" id="UP000182306">
    <property type="component" value="Chromosome"/>
</dbReference>
<dbReference type="InterPro" id="IPR000847">
    <property type="entry name" value="LysR_HTH_N"/>
</dbReference>
<sequence>MTNLGDLEVFARVVSTGSMSAAARALGLSAAVISKRVKRLEERLGTRLLQRTTRQVSLTEAGQGFYDRVLGVLAGIEEAEAYASGRSSQAQGTLRITAPTSFGRMHIAPHLTGFMKDHPDLKLHIVLSDEFSDIVADGFDLAIRIGELTDSSLVARKLAPVRRLLCAAPSYIARHGAPKEIGDLTEHICLPAHNNENWKLEGPGGSLAYRPEGPLVTNSSEIIRAAVIAGAGIALRSTWDVSAELRDGRLVPVLPEWEGSHGLTLSAVYPSRQFLPAKVRLFVDYLAALYGPVPYWEQ</sequence>
<dbReference type="InterPro" id="IPR036390">
    <property type="entry name" value="WH_DNA-bd_sf"/>
</dbReference>
<dbReference type="Pfam" id="PF00126">
    <property type="entry name" value="HTH_1"/>
    <property type="match status" value="1"/>
</dbReference>
<dbReference type="Gene3D" id="1.10.10.10">
    <property type="entry name" value="Winged helix-like DNA-binding domain superfamily/Winged helix DNA-binding domain"/>
    <property type="match status" value="1"/>
</dbReference>
<dbReference type="GO" id="GO:0003700">
    <property type="term" value="F:DNA-binding transcription factor activity"/>
    <property type="evidence" value="ECO:0007669"/>
    <property type="project" value="InterPro"/>
</dbReference>
<dbReference type="Pfam" id="PF03466">
    <property type="entry name" value="LysR_substrate"/>
    <property type="match status" value="1"/>
</dbReference>
<dbReference type="SUPFAM" id="SSF53850">
    <property type="entry name" value="Periplasmic binding protein-like II"/>
    <property type="match status" value="1"/>
</dbReference>
<dbReference type="SUPFAM" id="SSF46785">
    <property type="entry name" value="Winged helix' DNA-binding domain"/>
    <property type="match status" value="1"/>
</dbReference>
<organism evidence="5 6">
    <name type="scientific">Sinorhizobium americanum</name>
    <dbReference type="NCBI Taxonomy" id="194963"/>
    <lineage>
        <taxon>Bacteria</taxon>
        <taxon>Pseudomonadati</taxon>
        <taxon>Pseudomonadota</taxon>
        <taxon>Alphaproteobacteria</taxon>
        <taxon>Hyphomicrobiales</taxon>
        <taxon>Rhizobiaceae</taxon>
        <taxon>Sinorhizobium/Ensifer group</taxon>
        <taxon>Sinorhizobium</taxon>
    </lineage>
</organism>
<dbReference type="PROSITE" id="PS50931">
    <property type="entry name" value="HTH_LYSR"/>
    <property type="match status" value="1"/>
</dbReference>
<evidence type="ECO:0000313" key="6">
    <source>
        <dbReference type="Proteomes" id="UP000182306"/>
    </source>
</evidence>
<keyword evidence="2" id="KW-0805">Transcription regulation</keyword>
<dbReference type="OrthoDB" id="9786526at2"/>
<evidence type="ECO:0000256" key="1">
    <source>
        <dbReference type="ARBA" id="ARBA00009437"/>
    </source>
</evidence>
<dbReference type="PANTHER" id="PTHR30537:SF5">
    <property type="entry name" value="HTH-TYPE TRANSCRIPTIONAL ACTIVATOR TTDR-RELATED"/>
    <property type="match status" value="1"/>
</dbReference>
<dbReference type="RefSeq" id="WP_064252094.1">
    <property type="nucleotide sequence ID" value="NZ_CP013107.1"/>
</dbReference>
<keyword evidence="3" id="KW-0238">DNA-binding</keyword>
<gene>
    <name evidence="5" type="primary">ttdR</name>
    <name evidence="5" type="ORF">SAMCFNEI73_Ch0812</name>
</gene>
<keyword evidence="6" id="KW-1185">Reference proteome</keyword>
<dbReference type="AlphaFoldDB" id="A0A1L3LJA9"/>
<dbReference type="Gene3D" id="3.40.190.290">
    <property type="match status" value="1"/>
</dbReference>
<dbReference type="CDD" id="cd08422">
    <property type="entry name" value="PBP2_CrgA_like"/>
    <property type="match status" value="1"/>
</dbReference>
<dbReference type="STRING" id="194963.SAMCFNEI73_Ch0812"/>
<dbReference type="KEGG" id="same:SAMCFNEI73_Ch0812"/>
<dbReference type="PANTHER" id="PTHR30537">
    <property type="entry name" value="HTH-TYPE TRANSCRIPTIONAL REGULATOR"/>
    <property type="match status" value="1"/>
</dbReference>
<dbReference type="GO" id="GO:0006351">
    <property type="term" value="P:DNA-templated transcription"/>
    <property type="evidence" value="ECO:0007669"/>
    <property type="project" value="TreeGrafter"/>
</dbReference>
<evidence type="ECO:0000256" key="2">
    <source>
        <dbReference type="ARBA" id="ARBA00023015"/>
    </source>
</evidence>
<dbReference type="GO" id="GO:0043565">
    <property type="term" value="F:sequence-specific DNA binding"/>
    <property type="evidence" value="ECO:0007669"/>
    <property type="project" value="TreeGrafter"/>
</dbReference>
<keyword evidence="4" id="KW-0804">Transcription</keyword>
<name>A0A1L3LJA9_9HYPH</name>
<evidence type="ECO:0000256" key="4">
    <source>
        <dbReference type="ARBA" id="ARBA00023163"/>
    </source>
</evidence>
<evidence type="ECO:0000313" key="5">
    <source>
        <dbReference type="EMBL" id="APG90135.1"/>
    </source>
</evidence>
<dbReference type="EMBL" id="CP013107">
    <property type="protein sequence ID" value="APG90135.1"/>
    <property type="molecule type" value="Genomic_DNA"/>
</dbReference>
<proteinExistence type="inferred from homology"/>
<accession>A0A1L3LJA9</accession>
<reference evidence="5 6" key="1">
    <citation type="submission" date="2015-10" db="EMBL/GenBank/DDBJ databases">
        <title>Genomic differences between typical nodule nitrogen-fixing rhizobial strains and those coming from bean seeds.</title>
        <authorList>
            <person name="Peralta H."/>
            <person name="Aguilar-Vera A."/>
            <person name="Diaz R."/>
            <person name="Mora Y."/>
            <person name="Martinez-Batallar G."/>
            <person name="Salazar E."/>
            <person name="Vargas-Lagunas C."/>
            <person name="Encarnacion S."/>
            <person name="Girard L."/>
            <person name="Mora J."/>
        </authorList>
    </citation>
    <scope>NUCLEOTIDE SEQUENCE [LARGE SCALE GENOMIC DNA]</scope>
    <source>
        <strain evidence="5 6">CFNEI 73</strain>
    </source>
</reference>
<protein>
    <submittedName>
        <fullName evidence="5">HTH-type transcriptional activator TtdR</fullName>
    </submittedName>
</protein>
<dbReference type="InterPro" id="IPR058163">
    <property type="entry name" value="LysR-type_TF_proteobact-type"/>
</dbReference>
<dbReference type="InterPro" id="IPR005119">
    <property type="entry name" value="LysR_subst-bd"/>
</dbReference>
<comment type="similarity">
    <text evidence="1">Belongs to the LysR transcriptional regulatory family.</text>
</comment>
<evidence type="ECO:0000256" key="3">
    <source>
        <dbReference type="ARBA" id="ARBA00023125"/>
    </source>
</evidence>
<dbReference type="InterPro" id="IPR036388">
    <property type="entry name" value="WH-like_DNA-bd_sf"/>
</dbReference>